<gene>
    <name evidence="2" type="ORF">RCC_05239</name>
</gene>
<name>A0A2D3V1P5_9PEZI</name>
<dbReference type="EMBL" id="FJUY01000007">
    <property type="protein sequence ID" value="CZT19390.1"/>
    <property type="molecule type" value="Genomic_DNA"/>
</dbReference>
<protein>
    <submittedName>
        <fullName evidence="2">Uncharacterized protein</fullName>
    </submittedName>
</protein>
<dbReference type="RefSeq" id="XP_023626280.1">
    <property type="nucleotide sequence ID" value="XM_023770512.1"/>
</dbReference>
<evidence type="ECO:0000313" key="3">
    <source>
        <dbReference type="Proteomes" id="UP000225277"/>
    </source>
</evidence>
<evidence type="ECO:0000313" key="2">
    <source>
        <dbReference type="EMBL" id="CZT19390.1"/>
    </source>
</evidence>
<reference evidence="2 3" key="1">
    <citation type="submission" date="2016-03" db="EMBL/GenBank/DDBJ databases">
        <authorList>
            <person name="Ploux O."/>
        </authorList>
    </citation>
    <scope>NUCLEOTIDE SEQUENCE [LARGE SCALE GENOMIC DNA]</scope>
    <source>
        <strain evidence="2 3">URUG2</strain>
    </source>
</reference>
<evidence type="ECO:0000256" key="1">
    <source>
        <dbReference type="SAM" id="MobiDB-lite"/>
    </source>
</evidence>
<feature type="compositionally biased region" description="Polar residues" evidence="1">
    <location>
        <begin position="19"/>
        <end position="35"/>
    </location>
</feature>
<organism evidence="2 3">
    <name type="scientific">Ramularia collo-cygni</name>
    <dbReference type="NCBI Taxonomy" id="112498"/>
    <lineage>
        <taxon>Eukaryota</taxon>
        <taxon>Fungi</taxon>
        <taxon>Dikarya</taxon>
        <taxon>Ascomycota</taxon>
        <taxon>Pezizomycotina</taxon>
        <taxon>Dothideomycetes</taxon>
        <taxon>Dothideomycetidae</taxon>
        <taxon>Mycosphaerellales</taxon>
        <taxon>Mycosphaerellaceae</taxon>
        <taxon>Ramularia</taxon>
    </lineage>
</organism>
<accession>A0A2D3V1P5</accession>
<dbReference type="AlphaFoldDB" id="A0A2D3V1P5"/>
<keyword evidence="3" id="KW-1185">Reference proteome</keyword>
<proteinExistence type="predicted"/>
<feature type="region of interest" description="Disordered" evidence="1">
    <location>
        <begin position="9"/>
        <end position="35"/>
    </location>
</feature>
<dbReference type="Proteomes" id="UP000225277">
    <property type="component" value="Unassembled WGS sequence"/>
</dbReference>
<dbReference type="GeneID" id="35600404"/>
<sequence length="108" mass="12613">MDFTFQTLFHHHKPDPNRSIPSITKPSESSPSPQFHINNNAQVIFCIRRNRAFITTRRIASTEDADRVLTFTKPEDMAELSRYCQRFGKVACQEQFVFLNGQYVGERF</sequence>